<dbReference type="Gene3D" id="3.40.640.10">
    <property type="entry name" value="Type I PLP-dependent aspartate aminotransferase-like (Major domain)"/>
    <property type="match status" value="1"/>
</dbReference>
<evidence type="ECO:0000256" key="7">
    <source>
        <dbReference type="RuleBase" id="RU000382"/>
    </source>
</evidence>
<accession>A0A7U4SU60</accession>
<evidence type="ECO:0000256" key="1">
    <source>
        <dbReference type="ARBA" id="ARBA00001933"/>
    </source>
</evidence>
<reference evidence="8 9" key="1">
    <citation type="submission" date="2020-12" db="EMBL/GenBank/DDBJ databases">
        <title>FDA dAtabase for Regulatory Grade micrObial Sequences (FDA-ARGOS): Supporting development and validation of Infectious Disease Dx tests.</title>
        <authorList>
            <person name="Nelson B."/>
            <person name="Plummer A."/>
            <person name="Tallon L."/>
            <person name="Sadzewicz L."/>
            <person name="Zhao X."/>
            <person name="Boylan J."/>
            <person name="Ott S."/>
            <person name="Bowen H."/>
            <person name="Vavikolanu K."/>
            <person name="Mehta A."/>
            <person name="Aluvathingal J."/>
            <person name="Nadendla S."/>
            <person name="Myers T."/>
            <person name="Yan Y."/>
            <person name="Sichtig H."/>
        </authorList>
    </citation>
    <scope>NUCLEOTIDE SEQUENCE [LARGE SCALE GENOMIC DNA]</scope>
    <source>
        <strain evidence="8 9">FDAARGOS_899</strain>
    </source>
</reference>
<dbReference type="GO" id="GO:0016831">
    <property type="term" value="F:carboxy-lyase activity"/>
    <property type="evidence" value="ECO:0007669"/>
    <property type="project" value="UniProtKB-KW"/>
</dbReference>
<dbReference type="InterPro" id="IPR015422">
    <property type="entry name" value="PyrdxlP-dep_Trfase_small"/>
</dbReference>
<keyword evidence="8" id="KW-0032">Aminotransferase</keyword>
<keyword evidence="8" id="KW-0808">Transferase</keyword>
<dbReference type="Gene3D" id="3.90.1150.10">
    <property type="entry name" value="Aspartate Aminotransferase, domain 1"/>
    <property type="match status" value="1"/>
</dbReference>
<evidence type="ECO:0000256" key="5">
    <source>
        <dbReference type="ARBA" id="ARBA00023239"/>
    </source>
</evidence>
<dbReference type="InterPro" id="IPR002129">
    <property type="entry name" value="PyrdxlP-dep_de-COase"/>
</dbReference>
<dbReference type="InterPro" id="IPR015424">
    <property type="entry name" value="PyrdxlP-dep_Trfase"/>
</dbReference>
<sequence length="464" mass="49871">MHPTLASDLADIDSHLERTLRHATSALAALDTRPAALAPPPANPQPLRDDGIGLDGALAEFAKRWVPGFSGSPGPRYLGFVTGGATPASLAGDWLTSVYDQNPTAGIDSAAPDLERETVGQLRELFGLSDAQQGVFVTGATMSNLVGLALGREWLGERKRVNVSEQGLAALGDVRVLSAVPHSSIYKALSVLGIGRRAVRKIATQPGRESVDVAALEAALAALNGEPAIVVASAGTVNTVDFDDLRAIHALKARYPFWLHVDAAFGAFVALVPEYAALVDGLDAADSICIDLHKWLNVPYDAAVQFTRRRDLQVRIFQNSSAYLGVPTDNPDFVHLTPENSRRLRALATWFALAAYGRAGHAEIVARNIRLAQALGERLAQTPGLRLLAPTRVNVVCFTLAERPDEARVNAYVRAIRDLGDVFVTSTVYDGTWGLRVAFTNWRTVDDDIERIASSLRDALNALH</sequence>
<dbReference type="GO" id="GO:0019752">
    <property type="term" value="P:carboxylic acid metabolic process"/>
    <property type="evidence" value="ECO:0007669"/>
    <property type="project" value="InterPro"/>
</dbReference>
<evidence type="ECO:0000313" key="8">
    <source>
        <dbReference type="EMBL" id="QPS46249.1"/>
    </source>
</evidence>
<organism evidence="8 9">
    <name type="scientific">Burkholderia humptydooensis</name>
    <dbReference type="NCBI Taxonomy" id="430531"/>
    <lineage>
        <taxon>Bacteria</taxon>
        <taxon>Pseudomonadati</taxon>
        <taxon>Pseudomonadota</taxon>
        <taxon>Betaproteobacteria</taxon>
        <taxon>Burkholderiales</taxon>
        <taxon>Burkholderiaceae</taxon>
        <taxon>Burkholderia</taxon>
        <taxon>pseudomallei group</taxon>
    </lineage>
</organism>
<dbReference type="PROSITE" id="PS00392">
    <property type="entry name" value="DDC_GAD_HDC_YDC"/>
    <property type="match status" value="1"/>
</dbReference>
<dbReference type="KEGG" id="bhg:I6G56_29580"/>
<keyword evidence="3" id="KW-0210">Decarboxylase</keyword>
<dbReference type="GO" id="GO:0008483">
    <property type="term" value="F:transaminase activity"/>
    <property type="evidence" value="ECO:0007669"/>
    <property type="project" value="UniProtKB-KW"/>
</dbReference>
<dbReference type="AlphaFoldDB" id="A0A7U4SU60"/>
<dbReference type="InterPro" id="IPR021115">
    <property type="entry name" value="Pyridoxal-P_BS"/>
</dbReference>
<evidence type="ECO:0000256" key="2">
    <source>
        <dbReference type="ARBA" id="ARBA00009533"/>
    </source>
</evidence>
<comment type="cofactor">
    <cofactor evidence="1 6 7">
        <name>pyridoxal 5'-phosphate</name>
        <dbReference type="ChEBI" id="CHEBI:597326"/>
    </cofactor>
</comment>
<dbReference type="GO" id="GO:0030170">
    <property type="term" value="F:pyridoxal phosphate binding"/>
    <property type="evidence" value="ECO:0007669"/>
    <property type="project" value="InterPro"/>
</dbReference>
<comment type="similarity">
    <text evidence="2 7">Belongs to the group II decarboxylase family.</text>
</comment>
<evidence type="ECO:0000256" key="3">
    <source>
        <dbReference type="ARBA" id="ARBA00022793"/>
    </source>
</evidence>
<accession>A0A7T2U659</accession>
<evidence type="ECO:0000256" key="6">
    <source>
        <dbReference type="PIRSR" id="PIRSR602129-50"/>
    </source>
</evidence>
<name>A0A7U4SU60_9BURK</name>
<gene>
    <name evidence="8" type="ORF">I6G56_29580</name>
</gene>
<proteinExistence type="inferred from homology"/>
<dbReference type="PANTHER" id="PTHR11999:SF70">
    <property type="entry name" value="MIP05841P"/>
    <property type="match status" value="1"/>
</dbReference>
<keyword evidence="5 7" id="KW-0456">Lyase</keyword>
<dbReference type="InterPro" id="IPR010977">
    <property type="entry name" value="Aromatic_deC"/>
</dbReference>
<keyword evidence="4 6" id="KW-0663">Pyridoxal phosphate</keyword>
<evidence type="ECO:0000256" key="4">
    <source>
        <dbReference type="ARBA" id="ARBA00022898"/>
    </source>
</evidence>
<dbReference type="RefSeq" id="WP_006028422.1">
    <property type="nucleotide sequence ID" value="NZ_CM003627.1"/>
</dbReference>
<dbReference type="Proteomes" id="UP000594943">
    <property type="component" value="Chromosome 2"/>
</dbReference>
<dbReference type="Pfam" id="PF00282">
    <property type="entry name" value="Pyridoxal_deC"/>
    <property type="match status" value="1"/>
</dbReference>
<dbReference type="EMBL" id="CP065687">
    <property type="protein sequence ID" value="QPS46249.1"/>
    <property type="molecule type" value="Genomic_DNA"/>
</dbReference>
<feature type="modified residue" description="N6-(pyridoxal phosphate)lysine" evidence="6">
    <location>
        <position position="294"/>
    </location>
</feature>
<dbReference type="PANTHER" id="PTHR11999">
    <property type="entry name" value="GROUP II PYRIDOXAL-5-PHOSPHATE DECARBOXYLASE"/>
    <property type="match status" value="1"/>
</dbReference>
<protein>
    <submittedName>
        <fullName evidence="8">Aspartate aminotransferase family protein</fullName>
    </submittedName>
</protein>
<dbReference type="InterPro" id="IPR015421">
    <property type="entry name" value="PyrdxlP-dep_Trfase_major"/>
</dbReference>
<evidence type="ECO:0000313" key="9">
    <source>
        <dbReference type="Proteomes" id="UP000594943"/>
    </source>
</evidence>
<dbReference type="SUPFAM" id="SSF53383">
    <property type="entry name" value="PLP-dependent transferases"/>
    <property type="match status" value="1"/>
</dbReference>